<sequence length="115" mass="12414">MLIKRADSNGRRSRAVVHNGTVYLAGQVADDRSVSVAGQTAQALAKVDDMLAQCGSDRTKILSSIIWLKSMDDYKAMNEVWDGWVDPDNAPARACVTGDMAYPDILVEIMVVAAA</sequence>
<evidence type="ECO:0000313" key="2">
    <source>
        <dbReference type="Proteomes" id="UP000619295"/>
    </source>
</evidence>
<comment type="caution">
    <text evidence="1">The sequence shown here is derived from an EMBL/GenBank/DDBJ whole genome shotgun (WGS) entry which is preliminary data.</text>
</comment>
<dbReference type="InterPro" id="IPR006175">
    <property type="entry name" value="YjgF/YER057c/UK114"/>
</dbReference>
<protein>
    <submittedName>
        <fullName evidence="1">RidA family protein</fullName>
    </submittedName>
</protein>
<dbReference type="PANTHER" id="PTHR47328:SF1">
    <property type="entry name" value="RUTC FAMILY PROTEIN YOAB"/>
    <property type="match status" value="1"/>
</dbReference>
<dbReference type="CDD" id="cd06150">
    <property type="entry name" value="YjgF_YER057c_UK114_like_2"/>
    <property type="match status" value="1"/>
</dbReference>
<reference evidence="1" key="1">
    <citation type="submission" date="2020-09" db="EMBL/GenBank/DDBJ databases">
        <title>Bosea spartocytisi sp. nov. a root nodule endophyte of Spartocytisus supranubius in the high mountain ecosystem fo the Teide National Park (Canary Islands, Spain).</title>
        <authorList>
            <person name="Pulido-Suarez L."/>
            <person name="Peix A."/>
            <person name="Igual J.M."/>
            <person name="Socas-Perez N."/>
            <person name="Velazquez E."/>
            <person name="Flores-Felix J.D."/>
            <person name="Leon-Barrios M."/>
        </authorList>
    </citation>
    <scope>NUCLEOTIDE SEQUENCE</scope>
    <source>
        <strain evidence="1">SSUT16</strain>
    </source>
</reference>
<dbReference type="AlphaFoldDB" id="A0A927I2C0"/>
<keyword evidence="2" id="KW-1185">Reference proteome</keyword>
<dbReference type="InterPro" id="IPR035709">
    <property type="entry name" value="YoaB-like"/>
</dbReference>
<dbReference type="Gene3D" id="3.30.1330.40">
    <property type="entry name" value="RutC-like"/>
    <property type="match status" value="1"/>
</dbReference>
<dbReference type="Proteomes" id="UP000619295">
    <property type="component" value="Unassembled WGS sequence"/>
</dbReference>
<accession>A0A927I2C0</accession>
<dbReference type="PANTHER" id="PTHR47328">
    <property type="match status" value="1"/>
</dbReference>
<dbReference type="InterPro" id="IPR035959">
    <property type="entry name" value="RutC-like_sf"/>
</dbReference>
<dbReference type="SUPFAM" id="SSF55298">
    <property type="entry name" value="YjgF-like"/>
    <property type="match status" value="1"/>
</dbReference>
<name>A0A927I2C0_9HYPH</name>
<proteinExistence type="predicted"/>
<organism evidence="1 2">
    <name type="scientific">Bosea spartocytisi</name>
    <dbReference type="NCBI Taxonomy" id="2773451"/>
    <lineage>
        <taxon>Bacteria</taxon>
        <taxon>Pseudomonadati</taxon>
        <taxon>Pseudomonadota</taxon>
        <taxon>Alphaproteobacteria</taxon>
        <taxon>Hyphomicrobiales</taxon>
        <taxon>Boseaceae</taxon>
        <taxon>Bosea</taxon>
    </lineage>
</organism>
<evidence type="ECO:0000313" key="1">
    <source>
        <dbReference type="EMBL" id="MBD3848636.1"/>
    </source>
</evidence>
<dbReference type="Pfam" id="PF01042">
    <property type="entry name" value="Ribonuc_L-PSP"/>
    <property type="match status" value="1"/>
</dbReference>
<dbReference type="RefSeq" id="WP_038363375.1">
    <property type="nucleotide sequence ID" value="NZ_JACXWY010000020.1"/>
</dbReference>
<dbReference type="EMBL" id="JACXWY010000020">
    <property type="protein sequence ID" value="MBD3848636.1"/>
    <property type="molecule type" value="Genomic_DNA"/>
</dbReference>
<gene>
    <name evidence="1" type="ORF">IED13_23315</name>
</gene>